<dbReference type="PROSITE" id="PS51939">
    <property type="entry name" value="XRRM"/>
    <property type="match status" value="1"/>
</dbReference>
<dbReference type="InterPro" id="IPR045180">
    <property type="entry name" value="La_dom_prot"/>
</dbReference>
<feature type="compositionally biased region" description="Basic and acidic residues" evidence="8">
    <location>
        <begin position="276"/>
        <end position="321"/>
    </location>
</feature>
<dbReference type="Proteomes" id="UP000027120">
    <property type="component" value="Unassembled WGS sequence"/>
</dbReference>
<dbReference type="Gene3D" id="1.10.10.10">
    <property type="entry name" value="Winged helix-like DNA-binding domain superfamily/Winged helix DNA-binding domain"/>
    <property type="match status" value="1"/>
</dbReference>
<dbReference type="GO" id="GO:0005730">
    <property type="term" value="C:nucleolus"/>
    <property type="evidence" value="ECO:0007669"/>
    <property type="project" value="UniProtKB-SubCell"/>
</dbReference>
<proteinExistence type="predicted"/>
<dbReference type="FunFam" id="1.10.10.10:FF:000795">
    <property type="entry name" value="La protein 2"/>
    <property type="match status" value="1"/>
</dbReference>
<evidence type="ECO:0000256" key="8">
    <source>
        <dbReference type="SAM" id="MobiDB-lite"/>
    </source>
</evidence>
<evidence type="ECO:0000256" key="7">
    <source>
        <dbReference type="SAM" id="Coils"/>
    </source>
</evidence>
<evidence type="ECO:0000259" key="9">
    <source>
        <dbReference type="PROSITE" id="PS50102"/>
    </source>
</evidence>
<feature type="region of interest" description="Disordered" evidence="8">
    <location>
        <begin position="239"/>
        <end position="321"/>
    </location>
</feature>
<evidence type="ECO:0000256" key="4">
    <source>
        <dbReference type="ARBA" id="ARBA00023242"/>
    </source>
</evidence>
<keyword evidence="4" id="KW-0539">Nucleus</keyword>
<dbReference type="PANTHER" id="PTHR22792:SF140">
    <property type="entry name" value="ACHILLES, ISOFORM A"/>
    <property type="match status" value="1"/>
</dbReference>
<feature type="region of interest" description="Disordered" evidence="8">
    <location>
        <begin position="197"/>
        <end position="222"/>
    </location>
</feature>
<comment type="subcellular location">
    <subcellularLocation>
        <location evidence="1">Nucleus</location>
        <location evidence="1">Nucleolus</location>
    </subcellularLocation>
    <subcellularLocation>
        <location evidence="2">Nucleus</location>
        <location evidence="2">Nucleoplasm</location>
    </subcellularLocation>
</comment>
<dbReference type="InterPro" id="IPR036390">
    <property type="entry name" value="WH_DNA-bd_sf"/>
</dbReference>
<dbReference type="GO" id="GO:0005634">
    <property type="term" value="C:nucleus"/>
    <property type="evidence" value="ECO:0000318"/>
    <property type="project" value="GO_Central"/>
</dbReference>
<feature type="coiled-coil region" evidence="7">
    <location>
        <begin position="415"/>
        <end position="442"/>
    </location>
</feature>
<evidence type="ECO:0000256" key="3">
    <source>
        <dbReference type="ARBA" id="ARBA00022884"/>
    </source>
</evidence>
<dbReference type="InterPro" id="IPR014886">
    <property type="entry name" value="La_xRRM"/>
</dbReference>
<dbReference type="PROSITE" id="PS50102">
    <property type="entry name" value="RRM"/>
    <property type="match status" value="1"/>
</dbReference>
<evidence type="ECO:0000256" key="5">
    <source>
        <dbReference type="ARBA" id="ARBA00057261"/>
    </source>
</evidence>
<evidence type="ECO:0000313" key="12">
    <source>
        <dbReference type="EMBL" id="KDO79730.1"/>
    </source>
</evidence>
<dbReference type="PaxDb" id="2711-XP_006476089.1"/>
<evidence type="ECO:0000256" key="6">
    <source>
        <dbReference type="PROSITE-ProRule" id="PRU00332"/>
    </source>
</evidence>
<dbReference type="CDD" id="cd08030">
    <property type="entry name" value="LA_like_plant"/>
    <property type="match status" value="1"/>
</dbReference>
<evidence type="ECO:0008006" key="14">
    <source>
        <dbReference type="Google" id="ProtNLM"/>
    </source>
</evidence>
<dbReference type="InterPro" id="IPR036388">
    <property type="entry name" value="WH-like_DNA-bd_sf"/>
</dbReference>
<evidence type="ECO:0000259" key="10">
    <source>
        <dbReference type="PROSITE" id="PS50961"/>
    </source>
</evidence>
<sequence length="498" mass="55638">MASLDEETAQAVLRQVEFYFSDSNIPTDEFLRGKISESSDAMVSLALICSFKRMKEHLHLGNVKSEDIPEDTLEAVAETLRKSSSLKLSEDGMKVGRSAELPTAEEMKEQLDVRTIAATPLEYDVKREDVEAFFSQHVKVNSVRLPRHVADKRLFCGTALIEFSTEEDAEKVLKQGLFYAGVELHLKPKKEFEAERAKETEEFEKSRPAVGSNRKNNSNAEADYPKGLIVAFTLKNKSAEGSEEKNGSLKPANDSENACKPDGEPDSSDNAAAVESEQKASENDSNGEGKVEEKNELDSEDGDKSSDGSIEKGEEKEGKTSIDTYKDNMDVVMREDLKSVFHKFGTVKFIDFKIGAESGYIRFEEPEGAQKARAAAVLAQEGGLSVKNFIAVLEPVTGEAEKEYWSLLRGNQERHRDVKGEEKHLEAENKAASEKMIQQEDAQIKPGKFEQHEKPGISSGTSFVRPHLIFLLRIKCASYWISRCLVRYYVEFVFSDTQ</sequence>
<dbReference type="Pfam" id="PF08777">
    <property type="entry name" value="RRM_3"/>
    <property type="match status" value="1"/>
</dbReference>
<organism evidence="12 13">
    <name type="scientific">Citrus sinensis</name>
    <name type="common">Sweet orange</name>
    <name type="synonym">Citrus aurantium var. sinensis</name>
    <dbReference type="NCBI Taxonomy" id="2711"/>
    <lineage>
        <taxon>Eukaryota</taxon>
        <taxon>Viridiplantae</taxon>
        <taxon>Streptophyta</taxon>
        <taxon>Embryophyta</taxon>
        <taxon>Tracheophyta</taxon>
        <taxon>Spermatophyta</taxon>
        <taxon>Magnoliopsida</taxon>
        <taxon>eudicotyledons</taxon>
        <taxon>Gunneridae</taxon>
        <taxon>Pentapetalae</taxon>
        <taxon>rosids</taxon>
        <taxon>malvids</taxon>
        <taxon>Sapindales</taxon>
        <taxon>Rutaceae</taxon>
        <taxon>Aurantioideae</taxon>
        <taxon>Citrus</taxon>
    </lineage>
</organism>
<evidence type="ECO:0000256" key="2">
    <source>
        <dbReference type="ARBA" id="ARBA00004642"/>
    </source>
</evidence>
<feature type="compositionally biased region" description="Basic and acidic residues" evidence="8">
    <location>
        <begin position="197"/>
        <end position="207"/>
    </location>
</feature>
<keyword evidence="3 6" id="KW-0694">RNA-binding</keyword>
<dbReference type="PRINTS" id="PR00302">
    <property type="entry name" value="LUPUSLA"/>
</dbReference>
<reference evidence="12 13" key="1">
    <citation type="submission" date="2014-04" db="EMBL/GenBank/DDBJ databases">
        <authorList>
            <consortium name="International Citrus Genome Consortium"/>
            <person name="Gmitter F."/>
            <person name="Chen C."/>
            <person name="Farmerie W."/>
            <person name="Harkins T."/>
            <person name="Desany B."/>
            <person name="Mohiuddin M."/>
            <person name="Kodira C."/>
            <person name="Borodovsky M."/>
            <person name="Lomsadze A."/>
            <person name="Burns P."/>
            <person name="Jenkins J."/>
            <person name="Prochnik S."/>
            <person name="Shu S."/>
            <person name="Chapman J."/>
            <person name="Pitluck S."/>
            <person name="Schmutz J."/>
            <person name="Rokhsar D."/>
        </authorList>
    </citation>
    <scope>NUCLEOTIDE SEQUENCE</scope>
</reference>
<keyword evidence="7" id="KW-0175">Coiled coil</keyword>
<dbReference type="PANTHER" id="PTHR22792">
    <property type="entry name" value="LUPUS LA PROTEIN-RELATED"/>
    <property type="match status" value="1"/>
</dbReference>
<dbReference type="SMART" id="SM00360">
    <property type="entry name" value="RRM"/>
    <property type="match status" value="1"/>
</dbReference>
<dbReference type="SMART" id="SM00715">
    <property type="entry name" value="LA"/>
    <property type="match status" value="1"/>
</dbReference>
<dbReference type="InterPro" id="IPR002344">
    <property type="entry name" value="Lupus_La"/>
</dbReference>
<dbReference type="GO" id="GO:0003729">
    <property type="term" value="F:mRNA binding"/>
    <property type="evidence" value="ECO:0000318"/>
    <property type="project" value="GO_Central"/>
</dbReference>
<dbReference type="CDD" id="cd12291">
    <property type="entry name" value="RRM1_La"/>
    <property type="match status" value="1"/>
</dbReference>
<dbReference type="AlphaFoldDB" id="A0A067GM45"/>
<accession>A0A067GM45</accession>
<evidence type="ECO:0000313" key="13">
    <source>
        <dbReference type="Proteomes" id="UP000027120"/>
    </source>
</evidence>
<feature type="domain" description="RRM" evidence="9">
    <location>
        <begin position="114"/>
        <end position="199"/>
    </location>
</feature>
<dbReference type="InterPro" id="IPR006630">
    <property type="entry name" value="La_HTH"/>
</dbReference>
<dbReference type="Gene3D" id="3.30.70.330">
    <property type="match status" value="2"/>
</dbReference>
<evidence type="ECO:0000256" key="1">
    <source>
        <dbReference type="ARBA" id="ARBA00004604"/>
    </source>
</evidence>
<dbReference type="eggNOG" id="KOG0118">
    <property type="taxonomic scope" value="Eukaryota"/>
</dbReference>
<dbReference type="Pfam" id="PF00076">
    <property type="entry name" value="RRM_1"/>
    <property type="match status" value="1"/>
</dbReference>
<dbReference type="SUPFAM" id="SSF46785">
    <property type="entry name" value="Winged helix' DNA-binding domain"/>
    <property type="match status" value="1"/>
</dbReference>
<dbReference type="EMBL" id="KK784877">
    <property type="protein sequence ID" value="KDO79730.1"/>
    <property type="molecule type" value="Genomic_DNA"/>
</dbReference>
<feature type="domain" description="HTH La-type RNA-binding" evidence="10">
    <location>
        <begin position="2"/>
        <end position="105"/>
    </location>
</feature>
<keyword evidence="13" id="KW-1185">Reference proteome</keyword>
<feature type="domain" description="XRRM" evidence="11">
    <location>
        <begin position="314"/>
        <end position="442"/>
    </location>
</feature>
<dbReference type="GO" id="GO:0006396">
    <property type="term" value="P:RNA processing"/>
    <property type="evidence" value="ECO:0007669"/>
    <property type="project" value="InterPro"/>
</dbReference>
<evidence type="ECO:0000259" key="11">
    <source>
        <dbReference type="PROSITE" id="PS51939"/>
    </source>
</evidence>
<dbReference type="SUPFAM" id="SSF54928">
    <property type="entry name" value="RNA-binding domain, RBD"/>
    <property type="match status" value="2"/>
</dbReference>
<gene>
    <name evidence="12" type="ORF">CISIN_1g043731mg</name>
</gene>
<dbReference type="STRING" id="2711.A0A067GM45"/>
<dbReference type="InterPro" id="IPR012677">
    <property type="entry name" value="Nucleotide-bd_a/b_plait_sf"/>
</dbReference>
<protein>
    <recommendedName>
        <fullName evidence="14">La protein 1</fullName>
    </recommendedName>
</protein>
<dbReference type="InterPro" id="IPR000504">
    <property type="entry name" value="RRM_dom"/>
</dbReference>
<dbReference type="GO" id="GO:1990904">
    <property type="term" value="C:ribonucleoprotein complex"/>
    <property type="evidence" value="ECO:0007669"/>
    <property type="project" value="UniProtKB-UniRule"/>
</dbReference>
<dbReference type="GO" id="GO:0005654">
    <property type="term" value="C:nucleoplasm"/>
    <property type="evidence" value="ECO:0007669"/>
    <property type="project" value="UniProtKB-SubCell"/>
</dbReference>
<comment type="function">
    <text evidence="5">Binds to the 3' poly(U) terminus of nascent RNA polymerase III transcripts, protecting them from exonuclease digestion and facilitating their folding and maturation.</text>
</comment>
<dbReference type="PROSITE" id="PS50961">
    <property type="entry name" value="HTH_LA"/>
    <property type="match status" value="1"/>
</dbReference>
<name>A0A067GM45_CITSI</name>
<dbReference type="Pfam" id="PF05383">
    <property type="entry name" value="La"/>
    <property type="match status" value="1"/>
</dbReference>
<dbReference type="InterPro" id="IPR035979">
    <property type="entry name" value="RBD_domain_sf"/>
</dbReference>